<evidence type="ECO:0000259" key="1">
    <source>
        <dbReference type="Pfam" id="PF00561"/>
    </source>
</evidence>
<dbReference type="PANTHER" id="PTHR43433:SF5">
    <property type="entry name" value="AB HYDROLASE-1 DOMAIN-CONTAINING PROTEIN"/>
    <property type="match status" value="1"/>
</dbReference>
<dbReference type="Proteomes" id="UP000029413">
    <property type="component" value="Chromosome 3"/>
</dbReference>
<dbReference type="InterPro" id="IPR029058">
    <property type="entry name" value="AB_hydrolase_fold"/>
</dbReference>
<evidence type="ECO:0000313" key="2">
    <source>
        <dbReference type="EMBL" id="AIO30920.1"/>
    </source>
</evidence>
<dbReference type="InterPro" id="IPR000073">
    <property type="entry name" value="AB_hydrolase_1"/>
</dbReference>
<dbReference type="Gene3D" id="3.40.50.1820">
    <property type="entry name" value="alpha/beta hydrolase"/>
    <property type="match status" value="1"/>
</dbReference>
<protein>
    <submittedName>
        <fullName evidence="2">Alpha/beta hydrolase fold family protein</fullName>
    </submittedName>
</protein>
<accession>A0AAN0VKS4</accession>
<dbReference type="PANTHER" id="PTHR43433">
    <property type="entry name" value="HYDROLASE, ALPHA/BETA FOLD FAMILY PROTEIN"/>
    <property type="match status" value="1"/>
</dbReference>
<dbReference type="KEGG" id="bcen:DM39_6744"/>
<gene>
    <name evidence="2" type="ORF">DM39_6744</name>
</gene>
<reference evidence="2 3" key="1">
    <citation type="submission" date="2014-05" db="EMBL/GenBank/DDBJ databases">
        <authorList>
            <person name="Bishop-Lilly K.A."/>
            <person name="Broomall S.M."/>
            <person name="Chain P.S."/>
            <person name="Chertkov O."/>
            <person name="Coyne S.R."/>
            <person name="Daligault H.E."/>
            <person name="Davenport K.W."/>
            <person name="Erkkila T."/>
            <person name="Frey K.G."/>
            <person name="Gibbons H.S."/>
            <person name="Gu W."/>
            <person name="Jaissle J."/>
            <person name="Johnson S.L."/>
            <person name="Koroleva G.I."/>
            <person name="Ladner J.T."/>
            <person name="Lo C.-C."/>
            <person name="Minogue T.D."/>
            <person name="Munk C."/>
            <person name="Palacios G.F."/>
            <person name="Redden C.L."/>
            <person name="Rosenzweig C.N."/>
            <person name="Scholz M.B."/>
            <person name="Teshima H."/>
            <person name="Xu Y."/>
        </authorList>
    </citation>
    <scope>NUCLEOTIDE SEQUENCE [LARGE SCALE GENOMIC DNA]</scope>
    <source>
        <strain evidence="2 3">DDS 22E-1</strain>
    </source>
</reference>
<keyword evidence="3" id="KW-1185">Reference proteome</keyword>
<proteinExistence type="predicted"/>
<dbReference type="AlphaFoldDB" id="A0AAN0VKS4"/>
<feature type="domain" description="AB hydrolase-1" evidence="1">
    <location>
        <begin position="34"/>
        <end position="283"/>
    </location>
</feature>
<evidence type="ECO:0000313" key="3">
    <source>
        <dbReference type="Proteomes" id="UP000029413"/>
    </source>
</evidence>
<name>A0AAN0VKS4_9BURK</name>
<dbReference type="Pfam" id="PF00561">
    <property type="entry name" value="Abhydrolase_1"/>
    <property type="match status" value="1"/>
</dbReference>
<organism evidence="2 3">
    <name type="scientific">Burkholderia cenocepacia</name>
    <dbReference type="NCBI Taxonomy" id="95486"/>
    <lineage>
        <taxon>Bacteria</taxon>
        <taxon>Pseudomonadati</taxon>
        <taxon>Pseudomonadota</taxon>
        <taxon>Betaproteobacteria</taxon>
        <taxon>Burkholderiales</taxon>
        <taxon>Burkholderiaceae</taxon>
        <taxon>Burkholderia</taxon>
        <taxon>Burkholderia cepacia complex</taxon>
    </lineage>
</organism>
<dbReference type="GO" id="GO:0046503">
    <property type="term" value="P:glycerolipid catabolic process"/>
    <property type="evidence" value="ECO:0007669"/>
    <property type="project" value="TreeGrafter"/>
</dbReference>
<dbReference type="GO" id="GO:0004806">
    <property type="term" value="F:triacylglycerol lipase activity"/>
    <property type="evidence" value="ECO:0007669"/>
    <property type="project" value="TreeGrafter"/>
</dbReference>
<dbReference type="InterPro" id="IPR050471">
    <property type="entry name" value="AB_hydrolase"/>
</dbReference>
<dbReference type="EMBL" id="CP007782">
    <property type="protein sequence ID" value="AIO30920.1"/>
    <property type="molecule type" value="Genomic_DNA"/>
</dbReference>
<keyword evidence="2" id="KW-0378">Hydrolase</keyword>
<sequence>MSIPVMDDVRDAFCDVPTGVRLCYRVHGPDDGAPLLLIAGLSLQLTYWPATLIDGLVRSGFRVIVFDNRDVGRSSRIPQKPPGLLRQFLRRPHRSAYDLEDMAADTIGLLDRLDIAQAHLVGMSMGGMIGQIMAARHPHRTLSLTSIFSTTGARNVGQPALSSLLMLGKPPARDREEAVRRYCQIMAHIGPRTYAVSEDALRAYAAEAWDRGQQARDHEGMARQLGAIFKSGDRTTEVARIRVPTLVVHGDKDLMVSPSGGAATAEAIAGAEMVTIRGMGHFIPDGVVPLLTDLVVGHATRSATHSTHAVERVSTQTA</sequence>
<dbReference type="SUPFAM" id="SSF53474">
    <property type="entry name" value="alpha/beta-Hydrolases"/>
    <property type="match status" value="1"/>
</dbReference>